<comment type="similarity">
    <text evidence="2">Belongs to the SAP domain-containing ribonucleoprotein family.</text>
</comment>
<reference evidence="7" key="1">
    <citation type="submission" date="2017-02" db="UniProtKB">
        <authorList>
            <consortium name="WormBaseParasite"/>
        </authorList>
    </citation>
    <scope>IDENTIFICATION</scope>
</reference>
<feature type="region of interest" description="Disordered" evidence="3">
    <location>
        <begin position="62"/>
        <end position="113"/>
    </location>
</feature>
<dbReference type="EMBL" id="UZAE01013826">
    <property type="protein sequence ID" value="VDO11505.1"/>
    <property type="molecule type" value="Genomic_DNA"/>
</dbReference>
<reference evidence="5 6" key="2">
    <citation type="submission" date="2018-11" db="EMBL/GenBank/DDBJ databases">
        <authorList>
            <consortium name="Pathogen Informatics"/>
        </authorList>
    </citation>
    <scope>NUCLEOTIDE SEQUENCE [LARGE SCALE GENOMIC DNA]</scope>
</reference>
<dbReference type="AlphaFoldDB" id="A0A0R3TVJ8"/>
<dbReference type="WBParaSite" id="HNAJ_0001184901-mRNA-1">
    <property type="protein sequence ID" value="HNAJ_0001184901-mRNA-1"/>
    <property type="gene ID" value="HNAJ_0001184901"/>
</dbReference>
<evidence type="ECO:0000313" key="5">
    <source>
        <dbReference type="EMBL" id="VDO11505.1"/>
    </source>
</evidence>
<dbReference type="PANTHER" id="PTHR46551">
    <property type="entry name" value="SAP DOMAIN-CONTAINING RIBONUCLEOPROTEIN"/>
    <property type="match status" value="1"/>
</dbReference>
<feature type="domain" description="SAP" evidence="4">
    <location>
        <begin position="9"/>
        <end position="43"/>
    </location>
</feature>
<gene>
    <name evidence="5" type="ORF">HNAJ_LOCUS11838</name>
</gene>
<dbReference type="GO" id="GO:0016973">
    <property type="term" value="P:poly(A)+ mRNA export from nucleus"/>
    <property type="evidence" value="ECO:0007669"/>
    <property type="project" value="TreeGrafter"/>
</dbReference>
<dbReference type="OrthoDB" id="5837849at2759"/>
<dbReference type="GO" id="GO:0005634">
    <property type="term" value="C:nucleus"/>
    <property type="evidence" value="ECO:0007669"/>
    <property type="project" value="TreeGrafter"/>
</dbReference>
<dbReference type="PANTHER" id="PTHR46551:SF1">
    <property type="entry name" value="SAP DOMAIN-CONTAINING RIBONUCLEOPROTEIN"/>
    <property type="match status" value="1"/>
</dbReference>
<dbReference type="Gene3D" id="1.10.720.30">
    <property type="entry name" value="SAP domain"/>
    <property type="match status" value="1"/>
</dbReference>
<dbReference type="InterPro" id="IPR052240">
    <property type="entry name" value="SAP_domain_ribonucleoprotein"/>
</dbReference>
<keyword evidence="1" id="KW-0597">Phosphoprotein</keyword>
<accession>A0A0R3TVJ8</accession>
<dbReference type="InterPro" id="IPR036361">
    <property type="entry name" value="SAP_dom_sf"/>
</dbReference>
<name>A0A0R3TVJ8_RODNA</name>
<proteinExistence type="inferred from homology"/>
<protein>
    <submittedName>
        <fullName evidence="7">SAP domain-containing protein</fullName>
    </submittedName>
</protein>
<dbReference type="InterPro" id="IPR040746">
    <property type="entry name" value="THO1_MOS11_C"/>
</dbReference>
<evidence type="ECO:0000313" key="7">
    <source>
        <dbReference type="WBParaSite" id="HNAJ_0001184901-mRNA-1"/>
    </source>
</evidence>
<dbReference type="Proteomes" id="UP000278807">
    <property type="component" value="Unassembled WGS sequence"/>
</dbReference>
<dbReference type="STRING" id="102285.A0A0R3TVJ8"/>
<evidence type="ECO:0000259" key="4">
    <source>
        <dbReference type="PROSITE" id="PS50800"/>
    </source>
</evidence>
<keyword evidence="6" id="KW-1185">Reference proteome</keyword>
<evidence type="ECO:0000256" key="2">
    <source>
        <dbReference type="ARBA" id="ARBA00046328"/>
    </source>
</evidence>
<organism evidence="7">
    <name type="scientific">Rodentolepis nana</name>
    <name type="common">Dwarf tapeworm</name>
    <name type="synonym">Hymenolepis nana</name>
    <dbReference type="NCBI Taxonomy" id="102285"/>
    <lineage>
        <taxon>Eukaryota</taxon>
        <taxon>Metazoa</taxon>
        <taxon>Spiralia</taxon>
        <taxon>Lophotrochozoa</taxon>
        <taxon>Platyhelminthes</taxon>
        <taxon>Cestoda</taxon>
        <taxon>Eucestoda</taxon>
        <taxon>Cyclophyllidea</taxon>
        <taxon>Hymenolepididae</taxon>
        <taxon>Rodentolepis</taxon>
    </lineage>
</organism>
<dbReference type="Pfam" id="PF02037">
    <property type="entry name" value="SAP"/>
    <property type="match status" value="1"/>
</dbReference>
<dbReference type="InterPro" id="IPR003034">
    <property type="entry name" value="SAP_dom"/>
</dbReference>
<evidence type="ECO:0000313" key="6">
    <source>
        <dbReference type="Proteomes" id="UP000278807"/>
    </source>
</evidence>
<feature type="compositionally biased region" description="Polar residues" evidence="3">
    <location>
        <begin position="83"/>
        <end position="95"/>
    </location>
</feature>
<sequence>MSSKSESELKKMKIADLKKLCTISSLQTTGSKQELIDRILVYEASKSSLTVAPDEEAQLLDEDDASPCDISHNLSTVIPDGKPQTQVEDAPSTESQTDKEKTTNSVAAKPDISKMTMEERIAYRKQRFGGIGDVSSNYSSTRPTLSGQDLEKRLERAKRFGLPVDTFPKSDIERMKSRAERFATAPIKPDAQVELTPEELERKRKRLERFGETMGDEEKKKLERAIRFGLTEAKKSKTDLS</sequence>
<dbReference type="PROSITE" id="PS50800">
    <property type="entry name" value="SAP"/>
    <property type="match status" value="1"/>
</dbReference>
<evidence type="ECO:0000256" key="3">
    <source>
        <dbReference type="SAM" id="MobiDB-lite"/>
    </source>
</evidence>
<dbReference type="Pfam" id="PF18592">
    <property type="entry name" value="Tho1_MOS11_C"/>
    <property type="match status" value="2"/>
</dbReference>
<dbReference type="SUPFAM" id="SSF68906">
    <property type="entry name" value="SAP domain"/>
    <property type="match status" value="1"/>
</dbReference>
<evidence type="ECO:0000256" key="1">
    <source>
        <dbReference type="ARBA" id="ARBA00022553"/>
    </source>
</evidence>
<dbReference type="SMART" id="SM00513">
    <property type="entry name" value="SAP"/>
    <property type="match status" value="1"/>
</dbReference>